<evidence type="ECO:0000313" key="3">
    <source>
        <dbReference type="EMBL" id="CAH0552634.1"/>
    </source>
</evidence>
<gene>
    <name evidence="3" type="ORF">MELIAE_LOCUS4814</name>
</gene>
<evidence type="ECO:0000256" key="2">
    <source>
        <dbReference type="SAM" id="MobiDB-lite"/>
    </source>
</evidence>
<dbReference type="OrthoDB" id="76173at2759"/>
<dbReference type="Proteomes" id="UP001154078">
    <property type="component" value="Chromosome 3"/>
</dbReference>
<feature type="region of interest" description="Disordered" evidence="2">
    <location>
        <begin position="594"/>
        <end position="613"/>
    </location>
</feature>
<sequence length="713" mass="81419">MDSFYDAPRRSPAPVAAKKINPASMVPEVSLLFGAKQAAHNLNSKSPYMSWKMKNMQQPSYNYNPTNKENFSNSSQNTSHMFKKQVRFESPVLQQRPSLTYEPFLPKNDPGNVLNSLPNGNNNVNNIGEKNLMGTVNGQTFDQIYMANVPNRHLDLSIVEPMRPRPKLNINNKQRLDNNYNNEKVEEKVAPKSYREYMECQKKTAETDNEGSEIITDIYSYMTNKNNTPKKLSNDSLFGTKTPVRKSGNTPHSKKPGFNSNSPACQNKPMCENMSKKSCNKLINQINNPEEVRYQPVFNNLFENQSKEYLLPSRIENAENQNIFMNHQSSETRRQSDIESSASPQLCREKYDSETQTNNHSRELQEHKPDEPTLKDLLKIISQQNEQMLLLQKQVASLMQRDHHQKQLEPPPRQEIQNDYITSTQHENFASGIHNTPKKRLPKFSIDLMTSFEVSFRPPNKNNFVNHEPRIQEITETESAIAQEEDKKCVDSSMHLDGVNVRESCPSPEPTVKINEFEDYESSDEDESVASEIGVTFYKNLMGQVNDILKRAQIQTKQEFAGRQDVSEKTKTKTMNKVKEATLKHLKSIGVSLSPQAEESVNSTGSDDSKNYSPKEVSFAVKQLLMKYLPDEHLAKISHKPNEKPISNAAGPTLNSDRPEFSIASLQYMKKYNLIEDKDKNFPGNKPKVLTRLQDANPKLLDISKLKQQPKLL</sequence>
<feature type="region of interest" description="Disordered" evidence="2">
    <location>
        <begin position="327"/>
        <end position="371"/>
    </location>
</feature>
<feature type="compositionally biased region" description="Basic and acidic residues" evidence="2">
    <location>
        <begin position="360"/>
        <end position="371"/>
    </location>
</feature>
<accession>A0A9P0B0N6</accession>
<name>A0A9P0B0N6_BRAAE</name>
<reference evidence="3" key="1">
    <citation type="submission" date="2021-12" db="EMBL/GenBank/DDBJ databases">
        <authorList>
            <person name="King R."/>
        </authorList>
    </citation>
    <scope>NUCLEOTIDE SEQUENCE</scope>
</reference>
<keyword evidence="1" id="KW-0175">Coiled coil</keyword>
<evidence type="ECO:0000313" key="4">
    <source>
        <dbReference type="Proteomes" id="UP001154078"/>
    </source>
</evidence>
<feature type="compositionally biased region" description="Polar residues" evidence="2">
    <location>
        <begin position="230"/>
        <end position="239"/>
    </location>
</feature>
<proteinExistence type="predicted"/>
<feature type="coiled-coil region" evidence="1">
    <location>
        <begin position="374"/>
        <end position="401"/>
    </location>
</feature>
<protein>
    <submittedName>
        <fullName evidence="3">Uncharacterized protein</fullName>
    </submittedName>
</protein>
<keyword evidence="4" id="KW-1185">Reference proteome</keyword>
<evidence type="ECO:0000256" key="1">
    <source>
        <dbReference type="SAM" id="Coils"/>
    </source>
</evidence>
<organism evidence="3 4">
    <name type="scientific">Brassicogethes aeneus</name>
    <name type="common">Rape pollen beetle</name>
    <name type="synonym">Meligethes aeneus</name>
    <dbReference type="NCBI Taxonomy" id="1431903"/>
    <lineage>
        <taxon>Eukaryota</taxon>
        <taxon>Metazoa</taxon>
        <taxon>Ecdysozoa</taxon>
        <taxon>Arthropoda</taxon>
        <taxon>Hexapoda</taxon>
        <taxon>Insecta</taxon>
        <taxon>Pterygota</taxon>
        <taxon>Neoptera</taxon>
        <taxon>Endopterygota</taxon>
        <taxon>Coleoptera</taxon>
        <taxon>Polyphaga</taxon>
        <taxon>Cucujiformia</taxon>
        <taxon>Nitidulidae</taxon>
        <taxon>Meligethinae</taxon>
        <taxon>Brassicogethes</taxon>
    </lineage>
</organism>
<feature type="region of interest" description="Disordered" evidence="2">
    <location>
        <begin position="230"/>
        <end position="264"/>
    </location>
</feature>
<dbReference type="EMBL" id="OV121134">
    <property type="protein sequence ID" value="CAH0552634.1"/>
    <property type="molecule type" value="Genomic_DNA"/>
</dbReference>
<feature type="compositionally biased region" description="Polar residues" evidence="2">
    <location>
        <begin position="594"/>
        <end position="606"/>
    </location>
</feature>
<dbReference type="AlphaFoldDB" id="A0A9P0B0N6"/>